<reference evidence="8" key="1">
    <citation type="journal article" date="2020" name="Stud. Mycol.">
        <title>101 Dothideomycetes genomes: a test case for predicting lifestyles and emergence of pathogens.</title>
        <authorList>
            <person name="Haridas S."/>
            <person name="Albert R."/>
            <person name="Binder M."/>
            <person name="Bloem J."/>
            <person name="Labutti K."/>
            <person name="Salamov A."/>
            <person name="Andreopoulos B."/>
            <person name="Baker S."/>
            <person name="Barry K."/>
            <person name="Bills G."/>
            <person name="Bluhm B."/>
            <person name="Cannon C."/>
            <person name="Castanera R."/>
            <person name="Culley D."/>
            <person name="Daum C."/>
            <person name="Ezra D."/>
            <person name="Gonzalez J."/>
            <person name="Henrissat B."/>
            <person name="Kuo A."/>
            <person name="Liang C."/>
            <person name="Lipzen A."/>
            <person name="Lutzoni F."/>
            <person name="Magnuson J."/>
            <person name="Mondo S."/>
            <person name="Nolan M."/>
            <person name="Ohm R."/>
            <person name="Pangilinan J."/>
            <person name="Park H.-J."/>
            <person name="Ramirez L."/>
            <person name="Alfaro M."/>
            <person name="Sun H."/>
            <person name="Tritt A."/>
            <person name="Yoshinaga Y."/>
            <person name="Zwiers L.-H."/>
            <person name="Turgeon B."/>
            <person name="Goodwin S."/>
            <person name="Spatafora J."/>
            <person name="Crous P."/>
            <person name="Grigoriev I."/>
        </authorList>
    </citation>
    <scope>NUCLEOTIDE SEQUENCE</scope>
    <source>
        <strain evidence="8">CBS 123094</strain>
    </source>
</reference>
<evidence type="ECO:0000256" key="6">
    <source>
        <dbReference type="SAM" id="MobiDB-lite"/>
    </source>
</evidence>
<evidence type="ECO:0000256" key="5">
    <source>
        <dbReference type="PROSITE-ProRule" id="PRU00192"/>
    </source>
</evidence>
<feature type="compositionally biased region" description="Polar residues" evidence="6">
    <location>
        <begin position="1"/>
        <end position="17"/>
    </location>
</feature>
<gene>
    <name evidence="8" type="ORF">P154DRAFT_622785</name>
</gene>
<evidence type="ECO:0000256" key="3">
    <source>
        <dbReference type="ARBA" id="ARBA00023054"/>
    </source>
</evidence>
<organism evidence="8 9">
    <name type="scientific">Amniculicola lignicola CBS 123094</name>
    <dbReference type="NCBI Taxonomy" id="1392246"/>
    <lineage>
        <taxon>Eukaryota</taxon>
        <taxon>Fungi</taxon>
        <taxon>Dikarya</taxon>
        <taxon>Ascomycota</taxon>
        <taxon>Pezizomycotina</taxon>
        <taxon>Dothideomycetes</taxon>
        <taxon>Pleosporomycetidae</taxon>
        <taxon>Pleosporales</taxon>
        <taxon>Amniculicolaceae</taxon>
        <taxon>Amniculicola</taxon>
    </lineage>
</organism>
<dbReference type="InterPro" id="IPR050384">
    <property type="entry name" value="Endophilin_SH3RF"/>
</dbReference>
<feature type="region of interest" description="Disordered" evidence="6">
    <location>
        <begin position="1"/>
        <end position="113"/>
    </location>
</feature>
<dbReference type="PANTHER" id="PTHR14167:SF81">
    <property type="entry name" value="ENDOPHILIN-A"/>
    <property type="match status" value="1"/>
</dbReference>
<evidence type="ECO:0000256" key="1">
    <source>
        <dbReference type="ARBA" id="ARBA00004170"/>
    </source>
</evidence>
<evidence type="ECO:0000313" key="9">
    <source>
        <dbReference type="Proteomes" id="UP000799779"/>
    </source>
</evidence>
<dbReference type="InterPro" id="IPR036028">
    <property type="entry name" value="SH3-like_dom_sf"/>
</dbReference>
<name>A0A6A5WCX9_9PLEO</name>
<dbReference type="CDD" id="cd00174">
    <property type="entry name" value="SH3"/>
    <property type="match status" value="1"/>
</dbReference>
<dbReference type="Gene3D" id="2.30.30.40">
    <property type="entry name" value="SH3 Domains"/>
    <property type="match status" value="1"/>
</dbReference>
<feature type="compositionally biased region" description="Pro residues" evidence="6">
    <location>
        <begin position="34"/>
        <end position="44"/>
    </location>
</feature>
<keyword evidence="4" id="KW-0472">Membrane</keyword>
<dbReference type="PROSITE" id="PS50002">
    <property type="entry name" value="SH3"/>
    <property type="match status" value="1"/>
</dbReference>
<feature type="compositionally biased region" description="Low complexity" evidence="6">
    <location>
        <begin position="19"/>
        <end position="33"/>
    </location>
</feature>
<dbReference type="AlphaFoldDB" id="A0A6A5WCX9"/>
<keyword evidence="9" id="KW-1185">Reference proteome</keyword>
<evidence type="ECO:0000256" key="2">
    <source>
        <dbReference type="ARBA" id="ARBA00022443"/>
    </source>
</evidence>
<dbReference type="EMBL" id="ML977618">
    <property type="protein sequence ID" value="KAF1996985.1"/>
    <property type="molecule type" value="Genomic_DNA"/>
</dbReference>
<evidence type="ECO:0000313" key="8">
    <source>
        <dbReference type="EMBL" id="KAF1996985.1"/>
    </source>
</evidence>
<keyword evidence="3" id="KW-0175">Coiled coil</keyword>
<proteinExistence type="predicted"/>
<evidence type="ECO:0000259" key="7">
    <source>
        <dbReference type="PROSITE" id="PS50002"/>
    </source>
</evidence>
<dbReference type="InterPro" id="IPR001452">
    <property type="entry name" value="SH3_domain"/>
</dbReference>
<dbReference type="PANTHER" id="PTHR14167">
    <property type="entry name" value="SH3 DOMAIN-CONTAINING"/>
    <property type="match status" value="1"/>
</dbReference>
<dbReference type="SMART" id="SM00326">
    <property type="entry name" value="SH3"/>
    <property type="match status" value="1"/>
</dbReference>
<keyword evidence="2 5" id="KW-0728">SH3 domain</keyword>
<feature type="domain" description="SH3" evidence="7">
    <location>
        <begin position="114"/>
        <end position="174"/>
    </location>
</feature>
<evidence type="ECO:0000256" key="4">
    <source>
        <dbReference type="ARBA" id="ARBA00023136"/>
    </source>
</evidence>
<dbReference type="SUPFAM" id="SSF50044">
    <property type="entry name" value="SH3-domain"/>
    <property type="match status" value="1"/>
</dbReference>
<dbReference type="Pfam" id="PF00018">
    <property type="entry name" value="SH3_1"/>
    <property type="match status" value="1"/>
</dbReference>
<dbReference type="Proteomes" id="UP000799779">
    <property type="component" value="Unassembled WGS sequence"/>
</dbReference>
<dbReference type="OrthoDB" id="19092at2759"/>
<sequence length="174" mass="18152">MPYLYTPTTSSQPNFTEITADATTPTTTATTTPIPTPPATPPPQISDDAILDTPSSPSFLSPDGQVYAAPAVQPPSPDDQISSAPAVQPPSPTPSPQTTASQAGPETPPVNTTGTDVVVKALYAWTPNLPSELGLSVGEEICVEEISERGWAYGVCVRSGERGWFPGNYVRLVG</sequence>
<accession>A0A6A5WCX9</accession>
<comment type="subcellular location">
    <subcellularLocation>
        <location evidence="1">Membrane</location>
        <topology evidence="1">Peripheral membrane protein</topology>
    </subcellularLocation>
</comment>
<protein>
    <recommendedName>
        <fullName evidence="7">SH3 domain-containing protein</fullName>
    </recommendedName>
</protein>